<feature type="compositionally biased region" description="Basic and acidic residues" evidence="1">
    <location>
        <begin position="415"/>
        <end position="432"/>
    </location>
</feature>
<dbReference type="PROSITE" id="PS51077">
    <property type="entry name" value="HTH_ICLR"/>
    <property type="match status" value="1"/>
</dbReference>
<dbReference type="Proteomes" id="UP000253094">
    <property type="component" value="Unassembled WGS sequence"/>
</dbReference>
<protein>
    <submittedName>
        <fullName evidence="3">DUF5107 domain-containing protein</fullName>
    </submittedName>
</protein>
<dbReference type="Gene3D" id="1.10.10.10">
    <property type="entry name" value="Winged helix-like DNA-binding domain superfamily/Winged helix DNA-binding domain"/>
    <property type="match status" value="1"/>
</dbReference>
<gene>
    <name evidence="3" type="ORF">DQ384_10735</name>
</gene>
<feature type="region of interest" description="Disordered" evidence="1">
    <location>
        <begin position="308"/>
        <end position="432"/>
    </location>
</feature>
<proteinExistence type="predicted"/>
<evidence type="ECO:0000313" key="4">
    <source>
        <dbReference type="Proteomes" id="UP000253094"/>
    </source>
</evidence>
<feature type="compositionally biased region" description="Basic residues" evidence="1">
    <location>
        <begin position="308"/>
        <end position="347"/>
    </location>
</feature>
<evidence type="ECO:0000259" key="2">
    <source>
        <dbReference type="PROSITE" id="PS51077"/>
    </source>
</evidence>
<dbReference type="RefSeq" id="WP_114028589.1">
    <property type="nucleotide sequence ID" value="NZ_QOIL01000005.1"/>
</dbReference>
<comment type="caution">
    <text evidence="3">The sequence shown here is derived from an EMBL/GenBank/DDBJ whole genome shotgun (WGS) entry which is preliminary data.</text>
</comment>
<accession>A0A367FNF2</accession>
<dbReference type="Pfam" id="PF09339">
    <property type="entry name" value="HTH_IclR"/>
    <property type="match status" value="1"/>
</dbReference>
<sequence length="432" mass="47941">MVTTGMPTTRKSSSTTKAFELLETVASAGTAGASLYDLAAASHVAVSTAHRYAASLLELGLLEKDGGGRYRLVDITMTKKDTIGHPDRLSRFAYGATQIEAEVPYTVFKDSPSVDMSVALHNPTNTAKSYGYWTCTTLAPGEESTWGSPTMDIVTNVDTIRYDSAYRWMADVEQPAHPQTPTDRYLVLDKIKKMSEWRSDGIAYGQDLATTPQNNFWGVVNHENPEGVVRVGDNTITPGMKFWEWGQNGSFGTNIFRRGSSERPYIELWAGTSDRFFSSAVLQPHQMGSWTESLAPALGLADVTNATRRRRARRVRPRRRRCVGHGQRVHNPHRPGRVGRPGRRLDRKHADECDSRVTRTSRTNSRHLSSPVRPRRSCSPMVTGRSYCARARPTSEPNQCTSAPVTGAAPHARPRGPERHERTPCSTKKEAQ</sequence>
<dbReference type="InterPro" id="IPR036390">
    <property type="entry name" value="WH_DNA-bd_sf"/>
</dbReference>
<dbReference type="EMBL" id="QOIL01000005">
    <property type="protein sequence ID" value="RCG31210.1"/>
    <property type="molecule type" value="Genomic_DNA"/>
</dbReference>
<reference evidence="3 4" key="1">
    <citation type="submission" date="2018-06" db="EMBL/GenBank/DDBJ databases">
        <title>Sphaerisporangium craniellae sp. nov., isolated from a marine sponge in the South China Sea.</title>
        <authorList>
            <person name="Li L."/>
        </authorList>
    </citation>
    <scope>NUCLEOTIDE SEQUENCE [LARGE SCALE GENOMIC DNA]</scope>
    <source>
        <strain evidence="3 4">CCTCC AA 208026</strain>
    </source>
</reference>
<organism evidence="3 4">
    <name type="scientific">Sphaerisporangium album</name>
    <dbReference type="NCBI Taxonomy" id="509200"/>
    <lineage>
        <taxon>Bacteria</taxon>
        <taxon>Bacillati</taxon>
        <taxon>Actinomycetota</taxon>
        <taxon>Actinomycetes</taxon>
        <taxon>Streptosporangiales</taxon>
        <taxon>Streptosporangiaceae</taxon>
        <taxon>Sphaerisporangium</taxon>
    </lineage>
</organism>
<name>A0A367FNF2_9ACTN</name>
<dbReference type="GO" id="GO:0006355">
    <property type="term" value="P:regulation of DNA-templated transcription"/>
    <property type="evidence" value="ECO:0007669"/>
    <property type="project" value="InterPro"/>
</dbReference>
<dbReference type="InterPro" id="IPR005471">
    <property type="entry name" value="Tscrpt_reg_IclR_N"/>
</dbReference>
<feature type="domain" description="HTH iclR-type" evidence="2">
    <location>
        <begin position="12"/>
        <end position="74"/>
    </location>
</feature>
<dbReference type="AlphaFoldDB" id="A0A367FNF2"/>
<evidence type="ECO:0000256" key="1">
    <source>
        <dbReference type="SAM" id="MobiDB-lite"/>
    </source>
</evidence>
<dbReference type="OrthoDB" id="174931at2"/>
<dbReference type="SUPFAM" id="SSF46785">
    <property type="entry name" value="Winged helix' DNA-binding domain"/>
    <property type="match status" value="1"/>
</dbReference>
<feature type="compositionally biased region" description="Polar residues" evidence="1">
    <location>
        <begin position="395"/>
        <end position="404"/>
    </location>
</feature>
<feature type="compositionally biased region" description="Low complexity" evidence="1">
    <location>
        <begin position="369"/>
        <end position="380"/>
    </location>
</feature>
<dbReference type="InterPro" id="IPR036388">
    <property type="entry name" value="WH-like_DNA-bd_sf"/>
</dbReference>
<feature type="compositionally biased region" description="Basic and acidic residues" evidence="1">
    <location>
        <begin position="348"/>
        <end position="357"/>
    </location>
</feature>
<evidence type="ECO:0000313" key="3">
    <source>
        <dbReference type="EMBL" id="RCG31210.1"/>
    </source>
</evidence>
<dbReference type="GO" id="GO:0003677">
    <property type="term" value="F:DNA binding"/>
    <property type="evidence" value="ECO:0007669"/>
    <property type="project" value="InterPro"/>
</dbReference>
<keyword evidence="4" id="KW-1185">Reference proteome</keyword>